<dbReference type="SMART" id="SM00507">
    <property type="entry name" value="HNHc"/>
    <property type="match status" value="1"/>
</dbReference>
<gene>
    <name evidence="2" type="ORF">LCGC14_0506440</name>
</gene>
<dbReference type="InterPro" id="IPR029471">
    <property type="entry name" value="HNH_5"/>
</dbReference>
<dbReference type="EMBL" id="LAZR01000605">
    <property type="protein sequence ID" value="KKN63004.1"/>
    <property type="molecule type" value="Genomic_DNA"/>
</dbReference>
<dbReference type="Pfam" id="PF14279">
    <property type="entry name" value="HNH_5"/>
    <property type="match status" value="1"/>
</dbReference>
<dbReference type="Gene3D" id="1.10.30.50">
    <property type="match status" value="1"/>
</dbReference>
<dbReference type="InterPro" id="IPR052892">
    <property type="entry name" value="NA-targeting_endonuclease"/>
</dbReference>
<organism evidence="2">
    <name type="scientific">marine sediment metagenome</name>
    <dbReference type="NCBI Taxonomy" id="412755"/>
    <lineage>
        <taxon>unclassified sequences</taxon>
        <taxon>metagenomes</taxon>
        <taxon>ecological metagenomes</taxon>
    </lineage>
</organism>
<dbReference type="InterPro" id="IPR003615">
    <property type="entry name" value="HNH_nuc"/>
</dbReference>
<dbReference type="CDD" id="cd00085">
    <property type="entry name" value="HNHc"/>
    <property type="match status" value="1"/>
</dbReference>
<comment type="caution">
    <text evidence="2">The sequence shown here is derived from an EMBL/GenBank/DDBJ whole genome shotgun (WGS) entry which is preliminary data.</text>
</comment>
<feature type="domain" description="HNH nuclease" evidence="1">
    <location>
        <begin position="8"/>
        <end position="58"/>
    </location>
</feature>
<reference evidence="2" key="1">
    <citation type="journal article" date="2015" name="Nature">
        <title>Complex archaea that bridge the gap between prokaryotes and eukaryotes.</title>
        <authorList>
            <person name="Spang A."/>
            <person name="Saw J.H."/>
            <person name="Jorgensen S.L."/>
            <person name="Zaremba-Niedzwiedzka K."/>
            <person name="Martijn J."/>
            <person name="Lind A.E."/>
            <person name="van Eijk R."/>
            <person name="Schleper C."/>
            <person name="Guy L."/>
            <person name="Ettema T.J."/>
        </authorList>
    </citation>
    <scope>NUCLEOTIDE SEQUENCE</scope>
</reference>
<protein>
    <recommendedName>
        <fullName evidence="1">HNH nuclease domain-containing protein</fullName>
    </recommendedName>
</protein>
<evidence type="ECO:0000313" key="2">
    <source>
        <dbReference type="EMBL" id="KKN63004.1"/>
    </source>
</evidence>
<sequence>MSRNISGKVKKFVFEREQGKCVYCGSTEKLEFDHIIPASKGGSNFEGNIQLVCMDCNRAKYKYLDDDFLRDPNFKKKRRLKSYRHKRKITIPKELFTKLNWKYGERISALYEIYNERNAISMRKNRNSGVSLVFQMEEPGVGFVFLPSRMLNALLYSIQKDITENYNLRIRNIKGHKELFLFKKEKD</sequence>
<accession>A0A0F9S7G5</accession>
<name>A0A0F9S7G5_9ZZZZ</name>
<dbReference type="PANTHER" id="PTHR33877">
    <property type="entry name" value="SLL1193 PROTEIN"/>
    <property type="match status" value="1"/>
</dbReference>
<proteinExistence type="predicted"/>
<evidence type="ECO:0000259" key="1">
    <source>
        <dbReference type="SMART" id="SM00507"/>
    </source>
</evidence>
<dbReference type="AlphaFoldDB" id="A0A0F9S7G5"/>
<dbReference type="PANTHER" id="PTHR33877:SF2">
    <property type="entry name" value="OS07G0170200 PROTEIN"/>
    <property type="match status" value="1"/>
</dbReference>